<dbReference type="InParanoid" id="T1FLW5"/>
<reference evidence="2 4" key="2">
    <citation type="journal article" date="2013" name="Nature">
        <title>Insights into bilaterian evolution from three spiralian genomes.</title>
        <authorList>
            <person name="Simakov O."/>
            <person name="Marletaz F."/>
            <person name="Cho S.J."/>
            <person name="Edsinger-Gonzales E."/>
            <person name="Havlak P."/>
            <person name="Hellsten U."/>
            <person name="Kuo D.H."/>
            <person name="Larsson T."/>
            <person name="Lv J."/>
            <person name="Arendt D."/>
            <person name="Savage R."/>
            <person name="Osoegawa K."/>
            <person name="de Jong P."/>
            <person name="Grimwood J."/>
            <person name="Chapman J.A."/>
            <person name="Shapiro H."/>
            <person name="Aerts A."/>
            <person name="Otillar R.P."/>
            <person name="Terry A.Y."/>
            <person name="Boore J.L."/>
            <person name="Grigoriev I.V."/>
            <person name="Lindberg D.R."/>
            <person name="Seaver E.C."/>
            <person name="Weisblat D.A."/>
            <person name="Putnam N.H."/>
            <person name="Rokhsar D.S."/>
        </authorList>
    </citation>
    <scope>NUCLEOTIDE SEQUENCE</scope>
</reference>
<dbReference type="AlphaFoldDB" id="T1FLW5"/>
<reference evidence="3" key="3">
    <citation type="submission" date="2015-06" db="UniProtKB">
        <authorList>
            <consortium name="EnsemblMetazoa"/>
        </authorList>
    </citation>
    <scope>IDENTIFICATION</scope>
</reference>
<dbReference type="Proteomes" id="UP000015101">
    <property type="component" value="Unassembled WGS sequence"/>
</dbReference>
<protein>
    <submittedName>
        <fullName evidence="2 3">Uncharacterized protein</fullName>
    </submittedName>
</protein>
<sequence>MATSKTARTFDAFFKDIIENLFFSDFHDQQQSRFSRLSRNKNINNIINNNNINNNNNNDDDFSNINIRNNSNNNSNDDSNDNINESNNLNFKSRSTTPVNGKV</sequence>
<feature type="region of interest" description="Disordered" evidence="1">
    <location>
        <begin position="47"/>
        <end position="103"/>
    </location>
</feature>
<keyword evidence="4" id="KW-1185">Reference proteome</keyword>
<dbReference type="EMBL" id="AMQM01011753">
    <property type="status" value="NOT_ANNOTATED_CDS"/>
    <property type="molecule type" value="Genomic_DNA"/>
</dbReference>
<reference evidence="4" key="1">
    <citation type="submission" date="2012-12" db="EMBL/GenBank/DDBJ databases">
        <authorList>
            <person name="Hellsten U."/>
            <person name="Grimwood J."/>
            <person name="Chapman J.A."/>
            <person name="Shapiro H."/>
            <person name="Aerts A."/>
            <person name="Otillar R.P."/>
            <person name="Terry A.Y."/>
            <person name="Boore J.L."/>
            <person name="Simakov O."/>
            <person name="Marletaz F."/>
            <person name="Cho S.-J."/>
            <person name="Edsinger-Gonzales E."/>
            <person name="Havlak P."/>
            <person name="Kuo D.-H."/>
            <person name="Larsson T."/>
            <person name="Lv J."/>
            <person name="Arendt D."/>
            <person name="Savage R."/>
            <person name="Osoegawa K."/>
            <person name="de Jong P."/>
            <person name="Lindberg D.R."/>
            <person name="Seaver E.C."/>
            <person name="Weisblat D.A."/>
            <person name="Putnam N.H."/>
            <person name="Grigoriev I.V."/>
            <person name="Rokhsar D.S."/>
        </authorList>
    </citation>
    <scope>NUCLEOTIDE SEQUENCE</scope>
</reference>
<dbReference type="GeneID" id="20209814"/>
<dbReference type="CTD" id="20209814"/>
<dbReference type="EMBL" id="KB096782">
    <property type="protein sequence ID" value="ESO01461.1"/>
    <property type="molecule type" value="Genomic_DNA"/>
</dbReference>
<dbReference type="EnsemblMetazoa" id="HelroT184738">
    <property type="protein sequence ID" value="HelroP184738"/>
    <property type="gene ID" value="HelroG184738"/>
</dbReference>
<dbReference type="KEGG" id="hro:HELRODRAFT_184738"/>
<evidence type="ECO:0000313" key="4">
    <source>
        <dbReference type="Proteomes" id="UP000015101"/>
    </source>
</evidence>
<accession>T1FLW5</accession>
<proteinExistence type="predicted"/>
<feature type="compositionally biased region" description="Polar residues" evidence="1">
    <location>
        <begin position="91"/>
        <end position="103"/>
    </location>
</feature>
<feature type="compositionally biased region" description="Low complexity" evidence="1">
    <location>
        <begin position="47"/>
        <end position="90"/>
    </location>
</feature>
<organism evidence="3 4">
    <name type="scientific">Helobdella robusta</name>
    <name type="common">Californian leech</name>
    <dbReference type="NCBI Taxonomy" id="6412"/>
    <lineage>
        <taxon>Eukaryota</taxon>
        <taxon>Metazoa</taxon>
        <taxon>Spiralia</taxon>
        <taxon>Lophotrochozoa</taxon>
        <taxon>Annelida</taxon>
        <taxon>Clitellata</taxon>
        <taxon>Hirudinea</taxon>
        <taxon>Rhynchobdellida</taxon>
        <taxon>Glossiphoniidae</taxon>
        <taxon>Helobdella</taxon>
    </lineage>
</organism>
<dbReference type="RefSeq" id="XP_009020441.1">
    <property type="nucleotide sequence ID" value="XM_009022193.1"/>
</dbReference>
<name>T1FLW5_HELRO</name>
<evidence type="ECO:0000313" key="2">
    <source>
        <dbReference type="EMBL" id="ESO01461.1"/>
    </source>
</evidence>
<dbReference type="HOGENOM" id="CLU_2266614_0_0_1"/>
<evidence type="ECO:0000313" key="3">
    <source>
        <dbReference type="EnsemblMetazoa" id="HelroP184738"/>
    </source>
</evidence>
<gene>
    <name evidence="3" type="primary">20209814</name>
    <name evidence="2" type="ORF">HELRODRAFT_184738</name>
</gene>
<evidence type="ECO:0000256" key="1">
    <source>
        <dbReference type="SAM" id="MobiDB-lite"/>
    </source>
</evidence>